<feature type="compositionally biased region" description="Basic and acidic residues" evidence="1">
    <location>
        <begin position="302"/>
        <end position="313"/>
    </location>
</feature>
<dbReference type="Proteomes" id="UP001172159">
    <property type="component" value="Unassembled WGS sequence"/>
</dbReference>
<feature type="compositionally biased region" description="Low complexity" evidence="1">
    <location>
        <begin position="34"/>
        <end position="48"/>
    </location>
</feature>
<evidence type="ECO:0000256" key="1">
    <source>
        <dbReference type="SAM" id="MobiDB-lite"/>
    </source>
</evidence>
<dbReference type="AlphaFoldDB" id="A0AA40EI64"/>
<proteinExistence type="predicted"/>
<evidence type="ECO:0000313" key="2">
    <source>
        <dbReference type="EMBL" id="KAK0739491.1"/>
    </source>
</evidence>
<feature type="compositionally biased region" description="Basic and acidic residues" evidence="1">
    <location>
        <begin position="440"/>
        <end position="454"/>
    </location>
</feature>
<feature type="compositionally biased region" description="Low complexity" evidence="1">
    <location>
        <begin position="413"/>
        <end position="428"/>
    </location>
</feature>
<gene>
    <name evidence="2" type="ORF">B0T21DRAFT_436373</name>
</gene>
<feature type="compositionally biased region" description="Polar residues" evidence="1">
    <location>
        <begin position="359"/>
        <end position="388"/>
    </location>
</feature>
<name>A0AA40EI64_9PEZI</name>
<feature type="region of interest" description="Disordered" evidence="1">
    <location>
        <begin position="302"/>
        <end position="460"/>
    </location>
</feature>
<organism evidence="2 3">
    <name type="scientific">Apiosordaria backusii</name>
    <dbReference type="NCBI Taxonomy" id="314023"/>
    <lineage>
        <taxon>Eukaryota</taxon>
        <taxon>Fungi</taxon>
        <taxon>Dikarya</taxon>
        <taxon>Ascomycota</taxon>
        <taxon>Pezizomycotina</taxon>
        <taxon>Sordariomycetes</taxon>
        <taxon>Sordariomycetidae</taxon>
        <taxon>Sordariales</taxon>
        <taxon>Lasiosphaeriaceae</taxon>
        <taxon>Apiosordaria</taxon>
    </lineage>
</organism>
<comment type="caution">
    <text evidence="2">The sequence shown here is derived from an EMBL/GenBank/DDBJ whole genome shotgun (WGS) entry which is preliminary data.</text>
</comment>
<reference evidence="2" key="1">
    <citation type="submission" date="2023-06" db="EMBL/GenBank/DDBJ databases">
        <title>Genome-scale phylogeny and comparative genomics of the fungal order Sordariales.</title>
        <authorList>
            <consortium name="Lawrence Berkeley National Laboratory"/>
            <person name="Hensen N."/>
            <person name="Bonometti L."/>
            <person name="Westerberg I."/>
            <person name="Brannstrom I.O."/>
            <person name="Guillou S."/>
            <person name="Cros-Aarteil S."/>
            <person name="Calhoun S."/>
            <person name="Haridas S."/>
            <person name="Kuo A."/>
            <person name="Mondo S."/>
            <person name="Pangilinan J."/>
            <person name="Riley R."/>
            <person name="Labutti K."/>
            <person name="Andreopoulos B."/>
            <person name="Lipzen A."/>
            <person name="Chen C."/>
            <person name="Yanf M."/>
            <person name="Daum C."/>
            <person name="Ng V."/>
            <person name="Clum A."/>
            <person name="Steindorff A."/>
            <person name="Ohm R."/>
            <person name="Martin F."/>
            <person name="Silar P."/>
            <person name="Natvig D."/>
            <person name="Lalanne C."/>
            <person name="Gautier V."/>
            <person name="Ament-Velasquez S.L."/>
            <person name="Kruys A."/>
            <person name="Hutchinson M.I."/>
            <person name="Powell A.J."/>
            <person name="Barry K."/>
            <person name="Miller A.N."/>
            <person name="Grigoriev I.V."/>
            <person name="Debuchy R."/>
            <person name="Gladieux P."/>
            <person name="Thoren M.H."/>
            <person name="Johannesson H."/>
        </authorList>
    </citation>
    <scope>NUCLEOTIDE SEQUENCE</scope>
    <source>
        <strain evidence="2">CBS 540.89</strain>
    </source>
</reference>
<feature type="compositionally biased region" description="Low complexity" evidence="1">
    <location>
        <begin position="1"/>
        <end position="19"/>
    </location>
</feature>
<protein>
    <submittedName>
        <fullName evidence="2">Uncharacterized protein</fullName>
    </submittedName>
</protein>
<evidence type="ECO:0000313" key="3">
    <source>
        <dbReference type="Proteomes" id="UP001172159"/>
    </source>
</evidence>
<sequence>MSGNSSKRPSPSASRAPSPKATPPEALSRRETASRAPSSERSSTPSTTNESIFDCLFQPLPALKAVDNWLPASSTSWSNAKTEATCPSAYWDEVSIDYYVEKADKKLQSVSVRQALKSIANPILDPLMRKRVEADVVRYGNEVLVYQVWKKAAPKPGEEKHLFAMIESKSSQSLKLEEFERPRRLNGKVFIDSAGKQQKEEVESREAKLEEIKDVDNSRKTWFDGRYNRKLMAQLSKYAREANFNTNYAGLFDSNHLFLTVYSTTDHYAIRGTIVPCDSKNARKALLGWLIEAWEAECDGKNRVSPRHMEDGAASRASRSKAAASSESAPSTNLSAGQGPSGTGGLNEVRFAIRERSTSPESKTGQQTNKPQTTTSTNPSSAQSSITPSDEKKPATRPTAQPEKKTSQPPKPSDSSSSSLSSSTRVTSNPAVQKSNPRKPRLDPRTKQPMRDKNNNVIYE</sequence>
<accession>A0AA40EI64</accession>
<feature type="compositionally biased region" description="Low complexity" evidence="1">
    <location>
        <begin position="314"/>
        <end position="331"/>
    </location>
</feature>
<feature type="region of interest" description="Disordered" evidence="1">
    <location>
        <begin position="1"/>
        <end position="50"/>
    </location>
</feature>
<keyword evidence="3" id="KW-1185">Reference proteome</keyword>
<dbReference type="EMBL" id="JAUKTV010000004">
    <property type="protein sequence ID" value="KAK0739491.1"/>
    <property type="molecule type" value="Genomic_DNA"/>
</dbReference>